<feature type="region of interest" description="Disordered" evidence="1">
    <location>
        <begin position="90"/>
        <end position="119"/>
    </location>
</feature>
<sequence length="239" mass="25930">MYPPSLSRTSTSSTISSTSIPIGIPPCLLPPHPSTLELTACLFGTPPNPQPPHNTFRTRLPAYPMHTRLSSIHPALRPVHPALRDAPVSRIEGDCEPRDDSGSGSAGGGGRGGMPGKLNSNQLHYITHTCIADSSDAAPRITVPSTRRRGTATRSKPTILPASNAAAAAPRAPQKKKKGLRRFICLQSPRRGRKLVKREVRVRVVEEERWREIEGFLEGGRGHGGEGVVVTRVRWDLED</sequence>
<dbReference type="EMBL" id="ML220112">
    <property type="protein sequence ID" value="TGZ85479.1"/>
    <property type="molecule type" value="Genomic_DNA"/>
</dbReference>
<feature type="compositionally biased region" description="Gly residues" evidence="1">
    <location>
        <begin position="104"/>
        <end position="115"/>
    </location>
</feature>
<reference evidence="2 3" key="1">
    <citation type="submission" date="2019-04" db="EMBL/GenBank/DDBJ databases">
        <title>Comparative genomics and transcriptomics to analyze fruiting body development in filamentous ascomycetes.</title>
        <authorList>
            <consortium name="DOE Joint Genome Institute"/>
            <person name="Lutkenhaus R."/>
            <person name="Traeger S."/>
            <person name="Breuer J."/>
            <person name="Kuo A."/>
            <person name="Lipzen A."/>
            <person name="Pangilinan J."/>
            <person name="Dilworth D."/>
            <person name="Sandor L."/>
            <person name="Poggeler S."/>
            <person name="Barry K."/>
            <person name="Grigoriev I.V."/>
            <person name="Nowrousian M."/>
        </authorList>
    </citation>
    <scope>NUCLEOTIDE SEQUENCE [LARGE SCALE GENOMIC DNA]</scope>
    <source>
        <strain evidence="2 3">CBS 389.68</strain>
    </source>
</reference>
<organism evidence="2 3">
    <name type="scientific">Ascodesmis nigricans</name>
    <dbReference type="NCBI Taxonomy" id="341454"/>
    <lineage>
        <taxon>Eukaryota</taxon>
        <taxon>Fungi</taxon>
        <taxon>Dikarya</taxon>
        <taxon>Ascomycota</taxon>
        <taxon>Pezizomycotina</taxon>
        <taxon>Pezizomycetes</taxon>
        <taxon>Pezizales</taxon>
        <taxon>Ascodesmidaceae</taxon>
        <taxon>Ascodesmis</taxon>
    </lineage>
</organism>
<accession>A0A4S2N7Y3</accession>
<gene>
    <name evidence="2" type="ORF">EX30DRAFT_368563</name>
</gene>
<keyword evidence="3" id="KW-1185">Reference proteome</keyword>
<feature type="region of interest" description="Disordered" evidence="1">
    <location>
        <begin position="1"/>
        <end position="23"/>
    </location>
</feature>
<dbReference type="AlphaFoldDB" id="A0A4S2N7Y3"/>
<dbReference type="Proteomes" id="UP000298138">
    <property type="component" value="Unassembled WGS sequence"/>
</dbReference>
<name>A0A4S2N7Y3_9PEZI</name>
<evidence type="ECO:0000256" key="1">
    <source>
        <dbReference type="SAM" id="MobiDB-lite"/>
    </source>
</evidence>
<feature type="compositionally biased region" description="Low complexity" evidence="1">
    <location>
        <begin position="1"/>
        <end position="22"/>
    </location>
</feature>
<protein>
    <submittedName>
        <fullName evidence="2">Uncharacterized protein</fullName>
    </submittedName>
</protein>
<proteinExistence type="predicted"/>
<evidence type="ECO:0000313" key="3">
    <source>
        <dbReference type="Proteomes" id="UP000298138"/>
    </source>
</evidence>
<dbReference type="InParanoid" id="A0A4S2N7Y3"/>
<feature type="compositionally biased region" description="Basic and acidic residues" evidence="1">
    <location>
        <begin position="91"/>
        <end position="101"/>
    </location>
</feature>
<evidence type="ECO:0000313" key="2">
    <source>
        <dbReference type="EMBL" id="TGZ85479.1"/>
    </source>
</evidence>